<dbReference type="GO" id="GO:0005634">
    <property type="term" value="C:nucleus"/>
    <property type="evidence" value="ECO:0007669"/>
    <property type="project" value="UniProtKB-SubCell"/>
</dbReference>
<comment type="caution">
    <text evidence="8">The sequence shown here is derived from an EMBL/GenBank/DDBJ whole genome shotgun (WGS) entry which is preliminary data.</text>
</comment>
<dbReference type="GO" id="GO:0051301">
    <property type="term" value="P:cell division"/>
    <property type="evidence" value="ECO:0007669"/>
    <property type="project" value="UniProtKB-KW"/>
</dbReference>
<dbReference type="GO" id="GO:0042393">
    <property type="term" value="F:histone binding"/>
    <property type="evidence" value="ECO:0007669"/>
    <property type="project" value="TreeGrafter"/>
</dbReference>
<dbReference type="Gene3D" id="1.25.10.10">
    <property type="entry name" value="Leucine-rich Repeat Variant"/>
    <property type="match status" value="1"/>
</dbReference>
<evidence type="ECO:0000256" key="6">
    <source>
        <dbReference type="ARBA" id="ARBA00023306"/>
    </source>
</evidence>
<gene>
    <name evidence="8" type="ORF">DI09_102p90</name>
</gene>
<evidence type="ECO:0000256" key="4">
    <source>
        <dbReference type="ARBA" id="ARBA00023067"/>
    </source>
</evidence>
<evidence type="ECO:0000313" key="9">
    <source>
        <dbReference type="Proteomes" id="UP000029725"/>
    </source>
</evidence>
<dbReference type="InterPro" id="IPR026971">
    <property type="entry name" value="CND1/NCAPD3"/>
</dbReference>
<dbReference type="Proteomes" id="UP000029725">
    <property type="component" value="Unassembled WGS sequence"/>
</dbReference>
<dbReference type="GeneID" id="25257897"/>
<dbReference type="AlphaFoldDB" id="A0A098VWD0"/>
<evidence type="ECO:0000256" key="1">
    <source>
        <dbReference type="ARBA" id="ARBA00004123"/>
    </source>
</evidence>
<evidence type="ECO:0000256" key="2">
    <source>
        <dbReference type="ARBA" id="ARBA00022618"/>
    </source>
</evidence>
<evidence type="ECO:0000313" key="8">
    <source>
        <dbReference type="EMBL" id="KGG53225.1"/>
    </source>
</evidence>
<dbReference type="GO" id="GO:0007076">
    <property type="term" value="P:mitotic chromosome condensation"/>
    <property type="evidence" value="ECO:0007669"/>
    <property type="project" value="InterPro"/>
</dbReference>
<dbReference type="GO" id="GO:0000779">
    <property type="term" value="C:condensed chromosome, centromeric region"/>
    <property type="evidence" value="ECO:0007669"/>
    <property type="project" value="TreeGrafter"/>
</dbReference>
<accession>A0A098VWD0</accession>
<proteinExistence type="predicted"/>
<dbReference type="HOGENOM" id="CLU_001867_1_0_1"/>
<keyword evidence="6" id="KW-0131">Cell cycle</keyword>
<dbReference type="InterPro" id="IPR032682">
    <property type="entry name" value="Cnd1_C"/>
</dbReference>
<dbReference type="PANTHER" id="PTHR14222:SF2">
    <property type="entry name" value="CONDENSIN COMPLEX SUBUNIT 1"/>
    <property type="match status" value="1"/>
</dbReference>
<keyword evidence="2" id="KW-0132">Cell division</keyword>
<evidence type="ECO:0000259" key="7">
    <source>
        <dbReference type="Pfam" id="PF12717"/>
    </source>
</evidence>
<dbReference type="InterPro" id="IPR016024">
    <property type="entry name" value="ARM-type_fold"/>
</dbReference>
<evidence type="ECO:0000256" key="3">
    <source>
        <dbReference type="ARBA" id="ARBA00022776"/>
    </source>
</evidence>
<keyword evidence="5" id="KW-0539">Nucleus</keyword>
<comment type="subcellular location">
    <subcellularLocation>
        <location evidence="1">Nucleus</location>
    </subcellularLocation>
</comment>
<protein>
    <submittedName>
        <fullName evidence="8">Condensin complex subunit 1</fullName>
    </submittedName>
</protein>
<dbReference type="GO" id="GO:0000796">
    <property type="term" value="C:condensin complex"/>
    <property type="evidence" value="ECO:0007669"/>
    <property type="project" value="TreeGrafter"/>
</dbReference>
<reference evidence="8 9" key="1">
    <citation type="submission" date="2014-04" db="EMBL/GenBank/DDBJ databases">
        <title>A new species of microsporidia sheds light on the evolution of extreme parasitism.</title>
        <authorList>
            <person name="Haag K.L."/>
            <person name="James T.Y."/>
            <person name="Larsson R."/>
            <person name="Schaer T.M."/>
            <person name="Refardt D."/>
            <person name="Pombert J.-F."/>
            <person name="Ebert D."/>
        </authorList>
    </citation>
    <scope>NUCLEOTIDE SEQUENCE [LARGE SCALE GENOMIC DNA]</scope>
    <source>
        <strain evidence="8 9">UGP3</strain>
        <tissue evidence="8">Spores</tissue>
    </source>
</reference>
<sequence>MSDLLGSESYNIRCSIIESIGNVICSLYAIESSSEELQRLVSPFLRILEERFKDNSSFVRAKVLSTLSLLIKKNFVLFSHRLHILQLSTDRLSDKSIIVRKKALQLLNDILSFHPFSIDGGGLSLTEYTAMYRQISKSLLEKSTTDKLEADGEIPSSSIDFDDPIENMPDVPTSELLEHATGSEEDASFAELILKKKYYSDGIRFIKEFQSAIEIVFQILFSSSKSEVVGAIELTSLCISYKLVDKNSTLKRLLYLIWSVESIEGSSNMAEGILNQGSIKEHLLNAFSQHLFFRDPTQSASEWANKCTWNLLSFISKGSLSISEFKSLERILWQLMSKRHMAPEIVSLLWKIFANPNEHISFRRCAILLLSCLDPSSTCHEKMPLLLSVGLDHKGCRFDPILVSQTLKFLLASYSSCNVAYNTLSSSEPLPSMVCGLILHLIFLTPTVDCGTIFELLQSATRVIFKSCSQPVNIFSVLLKKIIHICSCSIGSKKTHIIVFSKVLFLLGQVCIQYVTYLEFLEQTLTQRKSVKNDAEISEERRTSMDLQNISLEEEIREQISYLRETAFLFDKSSLLSHFIPMIAELCTSALQNGGNATSSHRELFLSGMFCLSSMMLSSSKFCQSYLKIFVQLLLSPGIDAIVRANLVVVFGDLILIHGAHLDHSLKYLFETLSDSSCVVRTNAIIVISHLIINGIIKGKGSLADLCLCLVDDNSSIVNFAKMFFSEFSAKDHSLFNALPDMISCLSSDERIDSIKFKAIMHFLLNFIDKDKHIESVIEKVCSRFQLARTPAQWSNLSFCLSQININTEKSAKKIIQALPYYYDKLPDGNVFGNFKELLAKMKKVQKPSEEFRTSLEEYEKSLVKYSCQTLPTLPLFSEDQLADLIPSN</sequence>
<keyword evidence="3" id="KW-0498">Mitosis</keyword>
<dbReference type="Pfam" id="PF12717">
    <property type="entry name" value="Cnd1"/>
    <property type="match status" value="1"/>
</dbReference>
<dbReference type="RefSeq" id="XP_013239661.1">
    <property type="nucleotide sequence ID" value="XM_013384207.1"/>
</dbReference>
<dbReference type="GO" id="GO:0010032">
    <property type="term" value="P:meiotic chromosome condensation"/>
    <property type="evidence" value="ECO:0007669"/>
    <property type="project" value="TreeGrafter"/>
</dbReference>
<name>A0A098VWD0_9MICR</name>
<dbReference type="InterPro" id="IPR011989">
    <property type="entry name" value="ARM-like"/>
</dbReference>
<dbReference type="PANTHER" id="PTHR14222">
    <property type="entry name" value="CONDENSIN"/>
    <property type="match status" value="1"/>
</dbReference>
<dbReference type="EMBL" id="JMKJ01000003">
    <property type="protein sequence ID" value="KGG53225.1"/>
    <property type="molecule type" value="Genomic_DNA"/>
</dbReference>
<dbReference type="SUPFAM" id="SSF48371">
    <property type="entry name" value="ARM repeat"/>
    <property type="match status" value="1"/>
</dbReference>
<keyword evidence="9" id="KW-1185">Reference proteome</keyword>
<keyword evidence="4" id="KW-0226">DNA condensation</keyword>
<evidence type="ECO:0000256" key="5">
    <source>
        <dbReference type="ARBA" id="ARBA00023242"/>
    </source>
</evidence>
<feature type="domain" description="Condensin complex subunit 1 C-terminal" evidence="7">
    <location>
        <begin position="642"/>
        <end position="802"/>
    </location>
</feature>
<organism evidence="8 9">
    <name type="scientific">Mitosporidium daphniae</name>
    <dbReference type="NCBI Taxonomy" id="1485682"/>
    <lineage>
        <taxon>Eukaryota</taxon>
        <taxon>Fungi</taxon>
        <taxon>Fungi incertae sedis</taxon>
        <taxon>Microsporidia</taxon>
        <taxon>Mitosporidium</taxon>
    </lineage>
</organism>
<dbReference type="OrthoDB" id="436262at2759"/>
<dbReference type="VEuPathDB" id="MicrosporidiaDB:DI09_102p90"/>